<accession>A0A0E9RR60</accession>
<protein>
    <submittedName>
        <fullName evidence="1">Uncharacterized protein</fullName>
    </submittedName>
</protein>
<name>A0A0E9RR60_ANGAN</name>
<dbReference type="AlphaFoldDB" id="A0A0E9RR60"/>
<reference evidence="1" key="2">
    <citation type="journal article" date="2015" name="Fish Shellfish Immunol.">
        <title>Early steps in the European eel (Anguilla anguilla)-Vibrio vulnificus interaction in the gills: Role of the RtxA13 toxin.</title>
        <authorList>
            <person name="Callol A."/>
            <person name="Pajuelo D."/>
            <person name="Ebbesson L."/>
            <person name="Teles M."/>
            <person name="MacKenzie S."/>
            <person name="Amaro C."/>
        </authorList>
    </citation>
    <scope>NUCLEOTIDE SEQUENCE</scope>
</reference>
<sequence>MAGGPSWFLWASMQRKRSWILYQQTTGSSKTMTWTAC</sequence>
<proteinExistence type="predicted"/>
<organism evidence="1">
    <name type="scientific">Anguilla anguilla</name>
    <name type="common">European freshwater eel</name>
    <name type="synonym">Muraena anguilla</name>
    <dbReference type="NCBI Taxonomy" id="7936"/>
    <lineage>
        <taxon>Eukaryota</taxon>
        <taxon>Metazoa</taxon>
        <taxon>Chordata</taxon>
        <taxon>Craniata</taxon>
        <taxon>Vertebrata</taxon>
        <taxon>Euteleostomi</taxon>
        <taxon>Actinopterygii</taxon>
        <taxon>Neopterygii</taxon>
        <taxon>Teleostei</taxon>
        <taxon>Anguilliformes</taxon>
        <taxon>Anguillidae</taxon>
        <taxon>Anguilla</taxon>
    </lineage>
</organism>
<dbReference type="EMBL" id="GBXM01077779">
    <property type="protein sequence ID" value="JAH30798.1"/>
    <property type="molecule type" value="Transcribed_RNA"/>
</dbReference>
<evidence type="ECO:0000313" key="1">
    <source>
        <dbReference type="EMBL" id="JAH30798.1"/>
    </source>
</evidence>
<reference evidence="1" key="1">
    <citation type="submission" date="2014-11" db="EMBL/GenBank/DDBJ databases">
        <authorList>
            <person name="Amaro Gonzalez C."/>
        </authorList>
    </citation>
    <scope>NUCLEOTIDE SEQUENCE</scope>
</reference>